<reference evidence="2 3" key="1">
    <citation type="submission" date="2019-03" db="EMBL/GenBank/DDBJ databases">
        <title>Genomic Encyclopedia of Type Strains, Phase IV (KMG-IV): sequencing the most valuable type-strain genomes for metagenomic binning, comparative biology and taxonomic classification.</title>
        <authorList>
            <person name="Goeker M."/>
        </authorList>
    </citation>
    <scope>NUCLEOTIDE SEQUENCE [LARGE SCALE GENOMIC DNA]</scope>
    <source>
        <strain evidence="2 3">DSM 103428</strain>
    </source>
</reference>
<dbReference type="AlphaFoldDB" id="A0A4R1LB48"/>
<dbReference type="EMBL" id="SMGK01000001">
    <property type="protein sequence ID" value="TCK75698.1"/>
    <property type="molecule type" value="Genomic_DNA"/>
</dbReference>
<evidence type="ECO:0000313" key="3">
    <source>
        <dbReference type="Proteomes" id="UP000295210"/>
    </source>
</evidence>
<dbReference type="Proteomes" id="UP000295210">
    <property type="component" value="Unassembled WGS sequence"/>
</dbReference>
<sequence length="38" mass="4587">MNPMFHRHLVLAYTFTWAIQLAYFAYVGLKWKSSRNPK</sequence>
<proteinExistence type="predicted"/>
<comment type="caution">
    <text evidence="2">The sequence shown here is derived from an EMBL/GenBank/DDBJ whole genome shotgun (WGS) entry which is preliminary data.</text>
</comment>
<gene>
    <name evidence="2" type="ORF">C7378_0689</name>
</gene>
<keyword evidence="1" id="KW-0812">Transmembrane</keyword>
<organism evidence="2 3">
    <name type="scientific">Acidipila rosea</name>
    <dbReference type="NCBI Taxonomy" id="768535"/>
    <lineage>
        <taxon>Bacteria</taxon>
        <taxon>Pseudomonadati</taxon>
        <taxon>Acidobacteriota</taxon>
        <taxon>Terriglobia</taxon>
        <taxon>Terriglobales</taxon>
        <taxon>Acidobacteriaceae</taxon>
        <taxon>Acidipila</taxon>
    </lineage>
</organism>
<evidence type="ECO:0000256" key="1">
    <source>
        <dbReference type="SAM" id="Phobius"/>
    </source>
</evidence>
<feature type="transmembrane region" description="Helical" evidence="1">
    <location>
        <begin position="12"/>
        <end position="29"/>
    </location>
</feature>
<protein>
    <submittedName>
        <fullName evidence="2">Uncharacterized protein</fullName>
    </submittedName>
</protein>
<keyword evidence="1" id="KW-1133">Transmembrane helix</keyword>
<accession>A0A4R1LB48</accession>
<name>A0A4R1LB48_9BACT</name>
<keyword evidence="3" id="KW-1185">Reference proteome</keyword>
<keyword evidence="1" id="KW-0472">Membrane</keyword>
<evidence type="ECO:0000313" key="2">
    <source>
        <dbReference type="EMBL" id="TCK75698.1"/>
    </source>
</evidence>